<feature type="compositionally biased region" description="Basic and acidic residues" evidence="1">
    <location>
        <begin position="552"/>
        <end position="562"/>
    </location>
</feature>
<feature type="region of interest" description="Disordered" evidence="1">
    <location>
        <begin position="501"/>
        <end position="657"/>
    </location>
</feature>
<feature type="compositionally biased region" description="Polar residues" evidence="1">
    <location>
        <begin position="538"/>
        <end position="550"/>
    </location>
</feature>
<dbReference type="OrthoDB" id="56586at2759"/>
<feature type="compositionally biased region" description="Polar residues" evidence="1">
    <location>
        <begin position="596"/>
        <end position="607"/>
    </location>
</feature>
<reference evidence="2 3" key="1">
    <citation type="journal article" date="2012" name="Genome Biol.">
        <title>Genome and low-iron response of an oceanic diatom adapted to chronic iron limitation.</title>
        <authorList>
            <person name="Lommer M."/>
            <person name="Specht M."/>
            <person name="Roy A.S."/>
            <person name="Kraemer L."/>
            <person name="Andreson R."/>
            <person name="Gutowska M.A."/>
            <person name="Wolf J."/>
            <person name="Bergner S.V."/>
            <person name="Schilhabel M.B."/>
            <person name="Klostermeier U.C."/>
            <person name="Beiko R.G."/>
            <person name="Rosenstiel P."/>
            <person name="Hippler M."/>
            <person name="Laroche J."/>
        </authorList>
    </citation>
    <scope>NUCLEOTIDE SEQUENCE [LARGE SCALE GENOMIC DNA]</scope>
    <source>
        <strain evidence="2 3">CCMP1005</strain>
    </source>
</reference>
<evidence type="ECO:0000256" key="1">
    <source>
        <dbReference type="SAM" id="MobiDB-lite"/>
    </source>
</evidence>
<keyword evidence="3" id="KW-1185">Reference proteome</keyword>
<dbReference type="eggNOG" id="ENOG502QYSF">
    <property type="taxonomic scope" value="Eukaryota"/>
</dbReference>
<dbReference type="AlphaFoldDB" id="K0SU12"/>
<feature type="region of interest" description="Disordered" evidence="1">
    <location>
        <begin position="33"/>
        <end position="55"/>
    </location>
</feature>
<gene>
    <name evidence="2" type="ORF">THAOC_09874</name>
</gene>
<proteinExistence type="predicted"/>
<accession>K0SU12</accession>
<feature type="compositionally biased region" description="Polar residues" evidence="1">
    <location>
        <begin position="619"/>
        <end position="639"/>
    </location>
</feature>
<comment type="caution">
    <text evidence="2">The sequence shown here is derived from an EMBL/GenBank/DDBJ whole genome shotgun (WGS) entry which is preliminary data.</text>
</comment>
<evidence type="ECO:0000313" key="3">
    <source>
        <dbReference type="Proteomes" id="UP000266841"/>
    </source>
</evidence>
<dbReference type="EMBL" id="AGNL01010708">
    <property type="protein sequence ID" value="EJK68910.1"/>
    <property type="molecule type" value="Genomic_DNA"/>
</dbReference>
<dbReference type="Proteomes" id="UP000266841">
    <property type="component" value="Unassembled WGS sequence"/>
</dbReference>
<feature type="compositionally biased region" description="Polar residues" evidence="1">
    <location>
        <begin position="502"/>
        <end position="516"/>
    </location>
</feature>
<name>K0SU12_THAOC</name>
<protein>
    <submittedName>
        <fullName evidence="2">Uncharacterized protein</fullName>
    </submittedName>
</protein>
<feature type="compositionally biased region" description="Basic and acidic residues" evidence="1">
    <location>
        <begin position="36"/>
        <end position="46"/>
    </location>
</feature>
<organism evidence="2 3">
    <name type="scientific">Thalassiosira oceanica</name>
    <name type="common">Marine diatom</name>
    <dbReference type="NCBI Taxonomy" id="159749"/>
    <lineage>
        <taxon>Eukaryota</taxon>
        <taxon>Sar</taxon>
        <taxon>Stramenopiles</taxon>
        <taxon>Ochrophyta</taxon>
        <taxon>Bacillariophyta</taxon>
        <taxon>Coscinodiscophyceae</taxon>
        <taxon>Thalassiosirophycidae</taxon>
        <taxon>Thalassiosirales</taxon>
        <taxon>Thalassiosiraceae</taxon>
        <taxon>Thalassiosira</taxon>
    </lineage>
</organism>
<sequence length="1024" mass="107362">MMDRCTLVTGLVLTGPLHIDSFSTTLLTSRIPRATSRGDDSDSDDRRRRRRNAPRVGQLAAGGTYLDSLSGIAENHHLFPQTSNALDALHGGARDASSTVSPQEFLASLSSELSRASEDYSSGVQAYERSSPSLTATQDPSSFLQGLAEQFAPAATSVAGVGYAADLHSHSDYSSVPGSSRWDFFEGQSGDDYLSGANLGIDQSTQTRGHGYESIGLPDADQFSGSGMQQAGIGQLFDHTTGDHANDVASMAFTEATNSAQYGGSTAAWKWEGSHPLRDLASNILPDQADVQNMASQYGASNFVTDANAASEANGYSGLGDAFHLSENANFDQMAQFVALDPKMSAPQINLEGGSLGSINKAPTAFEWTRSKFEAASTAVNDGTFASSMDQAFSVAKQAGESSKQKLNDLLDSNSLSDLGSTVEGVASSSKEGGNTLSSLADMNPFSSLGSTIEGALSSAKELAADSSSKEKLSGLIESMAGSAGALGSKVSEATSKAFDGSTYSDLQPPKVSQGTFGIPKSPRVASTVPPVSGGGDAQSSPSNTFTSGSEPRMDSPDKWKISSEGLAGNNDVLPDTPLIEQQSRVQPPTEDVTPSEMTSQVSPSTDFKSEASLGQDVLPSTSVDTPSITDTQQLTTPAPQIESPPLPKPDVLSLDTSDFDATTLPKVELQPPDAPSLPKADTLPEVSIPIEIRPQGQLQQVEPTLPSDFSTQGLPVPDVKTDVNVPPHPPMSNIKEIPSIPKIDFQPPKMPEFEVPSIPKFELDVPKMPSLNLRPPRMPELNLRGPQPHDAVPASQIPKAVTGMEVPQSSDFHPSISNDVNPIASLDNSVSAFGDASLSDFGHAVVSSLHYIEEMFLKVIDSILNLVAGTSIEATLVATQTSISTTIDNASHSVVSTLNAIGDISIRDVFNGILTLILMIGDILMKATNAAVYLASGKDGAAWSLQAQANVHDASSYVASQYSSFTHTSMSEFASLIGDYSSHVGDQLVALLNTLDSSTLADSIPPDAIDGAMSAVQTAIAMQ</sequence>
<evidence type="ECO:0000313" key="2">
    <source>
        <dbReference type="EMBL" id="EJK68910.1"/>
    </source>
</evidence>